<name>A0A0K2V4F0_LEPSM</name>
<reference evidence="1" key="1">
    <citation type="submission" date="2014-05" db="EMBL/GenBank/DDBJ databases">
        <authorList>
            <person name="Chronopoulou M."/>
        </authorList>
    </citation>
    <scope>NUCLEOTIDE SEQUENCE</scope>
    <source>
        <tissue evidence="1">Whole organism</tissue>
    </source>
</reference>
<organism evidence="1">
    <name type="scientific">Lepeophtheirus salmonis</name>
    <name type="common">Salmon louse</name>
    <name type="synonym">Caligus salmonis</name>
    <dbReference type="NCBI Taxonomy" id="72036"/>
    <lineage>
        <taxon>Eukaryota</taxon>
        <taxon>Metazoa</taxon>
        <taxon>Ecdysozoa</taxon>
        <taxon>Arthropoda</taxon>
        <taxon>Crustacea</taxon>
        <taxon>Multicrustacea</taxon>
        <taxon>Hexanauplia</taxon>
        <taxon>Copepoda</taxon>
        <taxon>Siphonostomatoida</taxon>
        <taxon>Caligidae</taxon>
        <taxon>Lepeophtheirus</taxon>
    </lineage>
</organism>
<dbReference type="EMBL" id="HACA01027993">
    <property type="protein sequence ID" value="CDW45354.1"/>
    <property type="molecule type" value="Transcribed_RNA"/>
</dbReference>
<dbReference type="AlphaFoldDB" id="A0A0K2V4F0"/>
<feature type="non-terminal residue" evidence="1">
    <location>
        <position position="1"/>
    </location>
</feature>
<protein>
    <submittedName>
        <fullName evidence="1">Uncharacterized protein</fullName>
    </submittedName>
</protein>
<proteinExistence type="predicted"/>
<evidence type="ECO:0000313" key="1">
    <source>
        <dbReference type="EMBL" id="CDW45354.1"/>
    </source>
</evidence>
<accession>A0A0K2V4F0</accession>
<sequence>IFNIGKCEINIYLDWYEGDLDISGNKFEDYLAKSGTKSQNCLCVRKPPSYIQKVGVTSSSKFGATYTGKIK</sequence>